<dbReference type="EMBL" id="LAYY01000005">
    <property type="protein sequence ID" value="KKK38909.1"/>
    <property type="molecule type" value="Genomic_DNA"/>
</dbReference>
<dbReference type="GO" id="GO:0030420">
    <property type="term" value="P:establishment of competence for transformation"/>
    <property type="evidence" value="ECO:0007669"/>
    <property type="project" value="InterPro"/>
</dbReference>
<proteinExistence type="predicted"/>
<evidence type="ECO:0000313" key="2">
    <source>
        <dbReference type="Proteomes" id="UP000034166"/>
    </source>
</evidence>
<name>A0A0M2SWH4_9BACI</name>
<dbReference type="AlphaFoldDB" id="A0A0M2SWH4"/>
<comment type="caution">
    <text evidence="1">The sequence shown here is derived from an EMBL/GenBank/DDBJ whole genome shotgun (WGS) entry which is preliminary data.</text>
</comment>
<gene>
    <name evidence="1" type="ORF">WQ57_06045</name>
</gene>
<dbReference type="Proteomes" id="UP000034166">
    <property type="component" value="Unassembled WGS sequence"/>
</dbReference>
<sequence>MFIEPHYIIKPQIMYMTGQYDRNGKPCTLVTETRRTFIVDQSPLDIIHYSTLYAGSSLKGAMEASRWLLGGIHMCPITVNPIQKIVVFPTRSAKHEDTIWFNPYHIKRATSHNGKALIHFKNRTTLLIPMRPSSFNNKLLTAEQLKAMTTENAKNTYTLVLDPNKRKDRSYSK</sequence>
<evidence type="ECO:0000313" key="1">
    <source>
        <dbReference type="EMBL" id="KKK38909.1"/>
    </source>
</evidence>
<evidence type="ECO:0008006" key="3">
    <source>
        <dbReference type="Google" id="ProtNLM"/>
    </source>
</evidence>
<reference evidence="1 2" key="1">
    <citation type="submission" date="2015-04" db="EMBL/GenBank/DDBJ databases">
        <title>Taxonomic description and genome sequence of Bacillus campisalis sp. nov., a novel member of the genus Bacillus isolated from solar saltern.</title>
        <authorList>
            <person name="Mathan Kumar R."/>
            <person name="Kaur G."/>
            <person name="Kumar A."/>
            <person name="Singh N.K."/>
            <person name="Kaur N."/>
            <person name="Kumar N."/>
            <person name="Mayilraj S."/>
        </authorList>
    </citation>
    <scope>NUCLEOTIDE SEQUENCE [LARGE SCALE GENOMIC DNA]</scope>
    <source>
        <strain evidence="1 2">SA2-6</strain>
    </source>
</reference>
<dbReference type="RefSeq" id="WP_046522843.1">
    <property type="nucleotide sequence ID" value="NZ_LAYY01000005.1"/>
</dbReference>
<keyword evidence="2" id="KW-1185">Reference proteome</keyword>
<dbReference type="PATRIC" id="fig|1408103.3.peg.1361"/>
<protein>
    <recommendedName>
        <fullName evidence="3">Competence protein</fullName>
    </recommendedName>
</protein>
<dbReference type="Pfam" id="PF06338">
    <property type="entry name" value="ComK"/>
    <property type="match status" value="1"/>
</dbReference>
<dbReference type="OrthoDB" id="2731896at2"/>
<organism evidence="1 2">
    <name type="scientific">Mesobacillus campisalis</name>
    <dbReference type="NCBI Taxonomy" id="1408103"/>
    <lineage>
        <taxon>Bacteria</taxon>
        <taxon>Bacillati</taxon>
        <taxon>Bacillota</taxon>
        <taxon>Bacilli</taxon>
        <taxon>Bacillales</taxon>
        <taxon>Bacillaceae</taxon>
        <taxon>Mesobacillus</taxon>
    </lineage>
</organism>
<accession>A0A0M2SWH4</accession>
<dbReference type="InterPro" id="IPR010461">
    <property type="entry name" value="ComK"/>
</dbReference>